<evidence type="ECO:0000256" key="1">
    <source>
        <dbReference type="ARBA" id="ARBA00022801"/>
    </source>
</evidence>
<dbReference type="EMBL" id="JBBEGL010000009">
    <property type="protein sequence ID" value="MEJ2890035.1"/>
    <property type="molecule type" value="Genomic_DNA"/>
</dbReference>
<gene>
    <name evidence="4" type="ORF">WCD41_26490</name>
</gene>
<dbReference type="InterPro" id="IPR050266">
    <property type="entry name" value="AB_hydrolase_sf"/>
</dbReference>
<feature type="chain" id="PRO_5047417282" evidence="2">
    <location>
        <begin position="24"/>
        <end position="304"/>
    </location>
</feature>
<dbReference type="InterPro" id="IPR029058">
    <property type="entry name" value="AB_hydrolase_fold"/>
</dbReference>
<organism evidence="4 5">
    <name type="scientific">Actinomycetospora aeridis</name>
    <dbReference type="NCBI Taxonomy" id="3129231"/>
    <lineage>
        <taxon>Bacteria</taxon>
        <taxon>Bacillati</taxon>
        <taxon>Actinomycetota</taxon>
        <taxon>Actinomycetes</taxon>
        <taxon>Pseudonocardiales</taxon>
        <taxon>Pseudonocardiaceae</taxon>
        <taxon>Actinomycetospora</taxon>
    </lineage>
</organism>
<dbReference type="SUPFAM" id="SSF53474">
    <property type="entry name" value="alpha/beta-Hydrolases"/>
    <property type="match status" value="1"/>
</dbReference>
<evidence type="ECO:0000256" key="2">
    <source>
        <dbReference type="SAM" id="SignalP"/>
    </source>
</evidence>
<protein>
    <submittedName>
        <fullName evidence="4">Alpha/beta fold hydrolase</fullName>
    </submittedName>
</protein>
<feature type="signal peptide" evidence="2">
    <location>
        <begin position="1"/>
        <end position="23"/>
    </location>
</feature>
<dbReference type="RefSeq" id="WP_337718177.1">
    <property type="nucleotide sequence ID" value="NZ_JBBEGL010000009.1"/>
</dbReference>
<dbReference type="PANTHER" id="PTHR43798">
    <property type="entry name" value="MONOACYLGLYCEROL LIPASE"/>
    <property type="match status" value="1"/>
</dbReference>
<dbReference type="GO" id="GO:0016787">
    <property type="term" value="F:hydrolase activity"/>
    <property type="evidence" value="ECO:0007669"/>
    <property type="project" value="UniProtKB-KW"/>
</dbReference>
<proteinExistence type="predicted"/>
<dbReference type="PRINTS" id="PR00111">
    <property type="entry name" value="ABHYDROLASE"/>
</dbReference>
<sequence length="304" mass="30659">MRRRRTTASPLGALLALIGVLLGACGAAAPAPDPCTPAVPGGVTRAVDTAGARVHVTLAGPEDAPAVVLLHGFPETAATWRAVATDLAADHRVVVPDLRGAGCSGFAPAGSDAYAGGDIAADLAQLAATLDLSPATVVGHDLGVTAAVAWARSRPEQVSRLVLAGGGVPGFGLAELGPPHLRTFGEAPAGALEDAQRPRVREFLVAFTGSPAFPLDEAVAAYTPPGRLDAAMGRYRALGRDAAAQRADPRPLAMPVLVVAGGAPDLTVPTVTPLAPRRRVVVVPGAGHYVQVEQPAAFADAVRG</sequence>
<keyword evidence="1 4" id="KW-0378">Hydrolase</keyword>
<dbReference type="Gene3D" id="3.40.50.1820">
    <property type="entry name" value="alpha/beta hydrolase"/>
    <property type="match status" value="1"/>
</dbReference>
<feature type="domain" description="AB hydrolase-1" evidence="3">
    <location>
        <begin position="65"/>
        <end position="294"/>
    </location>
</feature>
<name>A0ABU8NCB1_9PSEU</name>
<evidence type="ECO:0000313" key="5">
    <source>
        <dbReference type="Proteomes" id="UP001370100"/>
    </source>
</evidence>
<dbReference type="PROSITE" id="PS51257">
    <property type="entry name" value="PROKAR_LIPOPROTEIN"/>
    <property type="match status" value="1"/>
</dbReference>
<evidence type="ECO:0000259" key="3">
    <source>
        <dbReference type="Pfam" id="PF00561"/>
    </source>
</evidence>
<accession>A0ABU8NCB1</accession>
<dbReference type="PANTHER" id="PTHR43798:SF31">
    <property type="entry name" value="AB HYDROLASE SUPERFAMILY PROTEIN YCLE"/>
    <property type="match status" value="1"/>
</dbReference>
<comment type="caution">
    <text evidence="4">The sequence shown here is derived from an EMBL/GenBank/DDBJ whole genome shotgun (WGS) entry which is preliminary data.</text>
</comment>
<dbReference type="Proteomes" id="UP001370100">
    <property type="component" value="Unassembled WGS sequence"/>
</dbReference>
<dbReference type="InterPro" id="IPR000073">
    <property type="entry name" value="AB_hydrolase_1"/>
</dbReference>
<keyword evidence="5" id="KW-1185">Reference proteome</keyword>
<evidence type="ECO:0000313" key="4">
    <source>
        <dbReference type="EMBL" id="MEJ2890035.1"/>
    </source>
</evidence>
<dbReference type="Pfam" id="PF00561">
    <property type="entry name" value="Abhydrolase_1"/>
    <property type="match status" value="1"/>
</dbReference>
<keyword evidence="2" id="KW-0732">Signal</keyword>
<reference evidence="4 5" key="1">
    <citation type="submission" date="2024-03" db="EMBL/GenBank/DDBJ databases">
        <title>Actinomycetospora sp. OC33-EN06, a novel actinomycete isolated from wild orchid (Aerides multiflora).</title>
        <authorList>
            <person name="Suriyachadkun C."/>
        </authorList>
    </citation>
    <scope>NUCLEOTIDE SEQUENCE [LARGE SCALE GENOMIC DNA]</scope>
    <source>
        <strain evidence="4 5">OC33-EN06</strain>
    </source>
</reference>